<feature type="compositionally biased region" description="Basic and acidic residues" evidence="1">
    <location>
        <begin position="367"/>
        <end position="377"/>
    </location>
</feature>
<evidence type="ECO:0000313" key="3">
    <source>
        <dbReference type="Proteomes" id="UP000767446"/>
    </source>
</evidence>
<name>A0A941GQ63_9CHRO</name>
<dbReference type="Proteomes" id="UP000767446">
    <property type="component" value="Unassembled WGS sequence"/>
</dbReference>
<dbReference type="AlphaFoldDB" id="A0A941GQ63"/>
<sequence length="392" mass="44800">MGNWEFLLQKEGDNNWLEIKKPSLAIEAGKYRVVARGDRANAQVEIRVSYIEEGTKSGMTKKRYRYTNPEGLLLIFPFTNLLPGKWELSCSYETNNAREQKNSLHLQVLPQLGEKLPTTTAALAIMLEQENFVRNPQETILIAGRVEAREDIPENFDGRLHYQLREPETGKILLEFQQHLPKNSLPLDFSYTLDLPRELETGSILGEVILEIPKQANGEVDAVEILARQNFSITTELKAAVAAKEQQLKLLEPYTNENFYIYQTAVGQVLPPKINKTSTRKTVKYPQLPEISQNPTSSFLRIKELTAKKSLKEEEPSLELQELNPRENYQNSASESEEFNDYYPANEPDFQTASTSRFWSHLNSLARESDQATKEESLSAFPVPDEFKRDNS</sequence>
<evidence type="ECO:0000313" key="2">
    <source>
        <dbReference type="EMBL" id="MBR8827842.1"/>
    </source>
</evidence>
<protein>
    <submittedName>
        <fullName evidence="2">Uncharacterized protein</fullName>
    </submittedName>
</protein>
<feature type="region of interest" description="Disordered" evidence="1">
    <location>
        <begin position="311"/>
        <end position="350"/>
    </location>
</feature>
<organism evidence="2 3">
    <name type="scientific">Gomphosphaeria aponina SAG 52.96 = DSM 107014</name>
    <dbReference type="NCBI Taxonomy" id="1521640"/>
    <lineage>
        <taxon>Bacteria</taxon>
        <taxon>Bacillati</taxon>
        <taxon>Cyanobacteriota</taxon>
        <taxon>Cyanophyceae</taxon>
        <taxon>Oscillatoriophycideae</taxon>
        <taxon>Chroococcales</taxon>
        <taxon>Gomphosphaeriaceae</taxon>
        <taxon>Gomphosphaeria</taxon>
    </lineage>
</organism>
<reference evidence="2" key="1">
    <citation type="submission" date="2021-02" db="EMBL/GenBank/DDBJ databases">
        <title>Metagenome analyses of Stigonema ocellatum DSM 106950, Chlorogloea purpurea SAG 13.99 and Gomphosphaeria aponina DSM 107014.</title>
        <authorList>
            <person name="Marter P."/>
            <person name="Huang S."/>
        </authorList>
    </citation>
    <scope>NUCLEOTIDE SEQUENCE</scope>
    <source>
        <strain evidence="2">JP213</strain>
    </source>
</reference>
<proteinExistence type="predicted"/>
<comment type="caution">
    <text evidence="2">The sequence shown here is derived from an EMBL/GenBank/DDBJ whole genome shotgun (WGS) entry which is preliminary data.</text>
</comment>
<evidence type="ECO:0000256" key="1">
    <source>
        <dbReference type="SAM" id="MobiDB-lite"/>
    </source>
</evidence>
<accession>A0A941GQ63</accession>
<feature type="region of interest" description="Disordered" evidence="1">
    <location>
        <begin position="366"/>
        <end position="392"/>
    </location>
</feature>
<dbReference type="EMBL" id="JADQBC010000045">
    <property type="protein sequence ID" value="MBR8827842.1"/>
    <property type="molecule type" value="Genomic_DNA"/>
</dbReference>
<gene>
    <name evidence="2" type="ORF">DSM107014_08055</name>
</gene>